<sequence length="397" mass="43122">MSSRSFADVSYDEAVKRAADMVPALRERAPRAEQERIVLPETMAELHESGVLRALQPKRYGGMELDFVSVFDICYELGRGCASTAWTASNLLIHHWMLALWDDKAQQEVWGQDPDAGIASGVIPAQGQATPVDGGYQVSGRWNFSSGVHVSTWNMLAATVRDGDKVLDYILIVIPESQYEVIDDWQVLGMRSTGSMTVEAKDIFVPEHMVISMNALVGGDNFPGVASNPGPCYKVALSMLSGHVISSAVVGNAQAALELTTESIKQRSAVTSGAKLRDIQAIQMRIGAAGARIDAARQLIRGDMIEGQELANRGEVPDQERKLRSKRNVSYGVQLCTEAVDMLHTLAGANGIYDNYPIQRIFRDAHAGGSHILFAGDMNYSIWGLCALGGEITNPLL</sequence>
<reference evidence="6" key="1">
    <citation type="submission" date="2019-06" db="EMBL/GenBank/DDBJ databases">
        <title>The complete genome of Emcibacter congregatus ZYLT.</title>
        <authorList>
            <person name="Zhao Z."/>
        </authorList>
    </citation>
    <scope>NUCLEOTIDE SEQUENCE [LARGE SCALE GENOMIC DNA]</scope>
    <source>
        <strain evidence="6">MCCC 1A06723</strain>
    </source>
</reference>
<dbReference type="GO" id="GO:0016712">
    <property type="term" value="F:oxidoreductase activity, acting on paired donors, with incorporation or reduction of molecular oxygen, reduced flavin or flavoprotein as one donor, and incorporation of one atom of oxygen"/>
    <property type="evidence" value="ECO:0007669"/>
    <property type="project" value="TreeGrafter"/>
</dbReference>
<dbReference type="InterPro" id="IPR013107">
    <property type="entry name" value="Acyl-CoA_DH_C"/>
</dbReference>
<dbReference type="InterPro" id="IPR013786">
    <property type="entry name" value="AcylCoA_DH/ox_N"/>
</dbReference>
<comment type="caution">
    <text evidence="5">The sequence shown here is derived from an EMBL/GenBank/DDBJ whole genome shotgun (WGS) entry which is preliminary data.</text>
</comment>
<dbReference type="InterPro" id="IPR050741">
    <property type="entry name" value="Acyl-CoA_dehydrogenase"/>
</dbReference>
<accession>A0A501PUC5</accession>
<protein>
    <submittedName>
        <fullName evidence="5">Acyl-CoA dehydrogenase</fullName>
    </submittedName>
</protein>
<dbReference type="Gene3D" id="1.20.140.10">
    <property type="entry name" value="Butyryl-CoA Dehydrogenase, subunit A, domain 3"/>
    <property type="match status" value="1"/>
</dbReference>
<dbReference type="RefSeq" id="WP_139937815.1">
    <property type="nucleotide sequence ID" value="NZ_JBHSYP010000007.1"/>
</dbReference>
<dbReference type="InterPro" id="IPR036250">
    <property type="entry name" value="AcylCo_DH-like_C"/>
</dbReference>
<dbReference type="PANTHER" id="PTHR48083:SF19">
    <property type="entry name" value="FLAVIN-DEPENDENT MONOOXYGENASE, OXYGENASE SUBUNIT HSAA"/>
    <property type="match status" value="1"/>
</dbReference>
<evidence type="ECO:0000313" key="6">
    <source>
        <dbReference type="Proteomes" id="UP000319148"/>
    </source>
</evidence>
<dbReference type="Pfam" id="PF08028">
    <property type="entry name" value="Acyl-CoA_dh_2"/>
    <property type="match status" value="1"/>
</dbReference>
<evidence type="ECO:0000259" key="4">
    <source>
        <dbReference type="Pfam" id="PF08028"/>
    </source>
</evidence>
<feature type="domain" description="Acyl-CoA dehydrogenase C-terminal" evidence="4">
    <location>
        <begin position="244"/>
        <end position="374"/>
    </location>
</feature>
<feature type="domain" description="Acyl-CoA dehydrogenase/oxidase N-terminal" evidence="3">
    <location>
        <begin position="26"/>
        <end position="110"/>
    </location>
</feature>
<dbReference type="SUPFAM" id="SSF56645">
    <property type="entry name" value="Acyl-CoA dehydrogenase NM domain-like"/>
    <property type="match status" value="1"/>
</dbReference>
<keyword evidence="1" id="KW-0560">Oxidoreductase</keyword>
<dbReference type="Pfam" id="PF02771">
    <property type="entry name" value="Acyl-CoA_dh_N"/>
    <property type="match status" value="1"/>
</dbReference>
<dbReference type="GO" id="GO:0003995">
    <property type="term" value="F:acyl-CoA dehydrogenase activity"/>
    <property type="evidence" value="ECO:0007669"/>
    <property type="project" value="TreeGrafter"/>
</dbReference>
<keyword evidence="6" id="KW-1185">Reference proteome</keyword>
<dbReference type="InterPro" id="IPR009100">
    <property type="entry name" value="AcylCoA_DH/oxidase_NM_dom_sf"/>
</dbReference>
<evidence type="ECO:0000256" key="1">
    <source>
        <dbReference type="ARBA" id="ARBA00023002"/>
    </source>
</evidence>
<proteinExistence type="inferred from homology"/>
<gene>
    <name evidence="5" type="ORF">FIV46_00330</name>
</gene>
<evidence type="ECO:0000259" key="3">
    <source>
        <dbReference type="Pfam" id="PF02771"/>
    </source>
</evidence>
<dbReference type="AlphaFoldDB" id="A0A501PUC5"/>
<dbReference type="InterPro" id="IPR037069">
    <property type="entry name" value="AcylCoA_DH/ox_N_sf"/>
</dbReference>
<organism evidence="5 6">
    <name type="scientific">Emcibacter nanhaiensis</name>
    <dbReference type="NCBI Taxonomy" id="1505037"/>
    <lineage>
        <taxon>Bacteria</taxon>
        <taxon>Pseudomonadati</taxon>
        <taxon>Pseudomonadota</taxon>
        <taxon>Alphaproteobacteria</taxon>
        <taxon>Emcibacterales</taxon>
        <taxon>Emcibacteraceae</taxon>
        <taxon>Emcibacter</taxon>
    </lineage>
</organism>
<dbReference type="SUPFAM" id="SSF47203">
    <property type="entry name" value="Acyl-CoA dehydrogenase C-terminal domain-like"/>
    <property type="match status" value="1"/>
</dbReference>
<evidence type="ECO:0000313" key="5">
    <source>
        <dbReference type="EMBL" id="TPD63815.1"/>
    </source>
</evidence>
<dbReference type="OrthoDB" id="7316074at2"/>
<name>A0A501PUC5_9PROT</name>
<comment type="similarity">
    <text evidence="2">Belongs to the HpaH/HsaA monooxygenase family.</text>
</comment>
<dbReference type="Gene3D" id="1.10.540.10">
    <property type="entry name" value="Acyl-CoA dehydrogenase/oxidase, N-terminal domain"/>
    <property type="match status" value="1"/>
</dbReference>
<evidence type="ECO:0000256" key="2">
    <source>
        <dbReference type="ARBA" id="ARBA00049661"/>
    </source>
</evidence>
<dbReference type="GO" id="GO:0033539">
    <property type="term" value="P:fatty acid beta-oxidation using acyl-CoA dehydrogenase"/>
    <property type="evidence" value="ECO:0007669"/>
    <property type="project" value="TreeGrafter"/>
</dbReference>
<dbReference type="GO" id="GO:0005737">
    <property type="term" value="C:cytoplasm"/>
    <property type="evidence" value="ECO:0007669"/>
    <property type="project" value="TreeGrafter"/>
</dbReference>
<dbReference type="PIRSF" id="PIRSF016578">
    <property type="entry name" value="HsaA"/>
    <property type="match status" value="1"/>
</dbReference>
<dbReference type="GO" id="GO:0050660">
    <property type="term" value="F:flavin adenine dinucleotide binding"/>
    <property type="evidence" value="ECO:0007669"/>
    <property type="project" value="InterPro"/>
</dbReference>
<dbReference type="PANTHER" id="PTHR48083">
    <property type="entry name" value="MEDIUM-CHAIN SPECIFIC ACYL-COA DEHYDROGENASE, MITOCHONDRIAL-RELATED"/>
    <property type="match status" value="1"/>
</dbReference>
<dbReference type="EMBL" id="VFIY01000003">
    <property type="protein sequence ID" value="TPD63815.1"/>
    <property type="molecule type" value="Genomic_DNA"/>
</dbReference>
<dbReference type="InterPro" id="IPR046373">
    <property type="entry name" value="Acyl-CoA_Oxase/DH_mid-dom_sf"/>
</dbReference>
<dbReference type="Gene3D" id="2.40.110.10">
    <property type="entry name" value="Butyryl-CoA Dehydrogenase, subunit A, domain 2"/>
    <property type="match status" value="1"/>
</dbReference>
<dbReference type="Proteomes" id="UP000319148">
    <property type="component" value="Unassembled WGS sequence"/>
</dbReference>